<dbReference type="Gene3D" id="3.20.20.300">
    <property type="entry name" value="Glycoside hydrolase, family 3, N-terminal domain"/>
    <property type="match status" value="1"/>
</dbReference>
<dbReference type="InterPro" id="IPR050226">
    <property type="entry name" value="NagZ_Beta-hexosaminidase"/>
</dbReference>
<dbReference type="AlphaFoldDB" id="A0A2T8HWF2"/>
<comment type="similarity">
    <text evidence="2">Belongs to the glycosyl hydrolase 3 family.</text>
</comment>
<name>A0A2T8HWF2_9RHOB</name>
<sequence length="326" mass="34585">MTAAIFGCRGPSLTGSEAAFFRDVQPFGFILFKRNVDDADTLRRLTDDLRAAVGYDAPVFMDQEGGSVQRLRPPLARDWPNAADQSGGQRAVFLRHQLMAHELRAVGVDGNCAPVVDVAGPLTHPFLKQRIWSKDPRRTAALARAAAKGLLSGGVLPVIKHLPGHGAANADSHAELPRCPLPLHTLGLQDFVPVRALYDVPLGMTAHVVYEALDPDAPATQSPVVIDYLRRRLGFEGLLMTDDIGMGALDGSIAMRSRAALAAGCDVILHCSGEMAEMEEVAGQTGPLEGAARTRAEAALAARVTADEIDIAAVAAEFDALSNAEA</sequence>
<gene>
    <name evidence="7" type="ORF">DDE20_06095</name>
</gene>
<keyword evidence="8" id="KW-1185">Reference proteome</keyword>
<dbReference type="Proteomes" id="UP000245911">
    <property type="component" value="Unassembled WGS sequence"/>
</dbReference>
<evidence type="ECO:0000259" key="6">
    <source>
        <dbReference type="Pfam" id="PF00933"/>
    </source>
</evidence>
<evidence type="ECO:0000256" key="1">
    <source>
        <dbReference type="ARBA" id="ARBA00001231"/>
    </source>
</evidence>
<protein>
    <recommendedName>
        <fullName evidence="3">beta-N-acetylhexosaminidase</fullName>
        <ecNumber evidence="3">3.2.1.52</ecNumber>
    </recommendedName>
</protein>
<comment type="catalytic activity">
    <reaction evidence="1">
        <text>Hydrolysis of terminal non-reducing N-acetyl-D-hexosamine residues in N-acetyl-beta-D-hexosaminides.</text>
        <dbReference type="EC" id="3.2.1.52"/>
    </reaction>
</comment>
<dbReference type="SUPFAM" id="SSF51445">
    <property type="entry name" value="(Trans)glycosidases"/>
    <property type="match status" value="1"/>
</dbReference>
<accession>A0A2T8HWF2</accession>
<dbReference type="EMBL" id="QDKM01000002">
    <property type="protein sequence ID" value="PVH29682.1"/>
    <property type="molecule type" value="Genomic_DNA"/>
</dbReference>
<dbReference type="RefSeq" id="WP_116557570.1">
    <property type="nucleotide sequence ID" value="NZ_QDKM01000002.1"/>
</dbReference>
<evidence type="ECO:0000256" key="5">
    <source>
        <dbReference type="ARBA" id="ARBA00023295"/>
    </source>
</evidence>
<dbReference type="GO" id="GO:0005975">
    <property type="term" value="P:carbohydrate metabolic process"/>
    <property type="evidence" value="ECO:0007669"/>
    <property type="project" value="InterPro"/>
</dbReference>
<proteinExistence type="inferred from homology"/>
<evidence type="ECO:0000313" key="7">
    <source>
        <dbReference type="EMBL" id="PVH29682.1"/>
    </source>
</evidence>
<dbReference type="GO" id="GO:0004563">
    <property type="term" value="F:beta-N-acetylhexosaminidase activity"/>
    <property type="evidence" value="ECO:0007669"/>
    <property type="project" value="UniProtKB-EC"/>
</dbReference>
<evidence type="ECO:0000256" key="2">
    <source>
        <dbReference type="ARBA" id="ARBA00005336"/>
    </source>
</evidence>
<dbReference type="InterPro" id="IPR001764">
    <property type="entry name" value="Glyco_hydro_3_N"/>
</dbReference>
<dbReference type="PANTHER" id="PTHR30480:SF13">
    <property type="entry name" value="BETA-HEXOSAMINIDASE"/>
    <property type="match status" value="1"/>
</dbReference>
<dbReference type="PANTHER" id="PTHR30480">
    <property type="entry name" value="BETA-HEXOSAMINIDASE-RELATED"/>
    <property type="match status" value="1"/>
</dbReference>
<evidence type="ECO:0000256" key="3">
    <source>
        <dbReference type="ARBA" id="ARBA00012663"/>
    </source>
</evidence>
<feature type="domain" description="Glycoside hydrolase family 3 N-terminal" evidence="6">
    <location>
        <begin position="28"/>
        <end position="284"/>
    </location>
</feature>
<keyword evidence="5" id="KW-0326">Glycosidase</keyword>
<dbReference type="Pfam" id="PF00933">
    <property type="entry name" value="Glyco_hydro_3"/>
    <property type="match status" value="1"/>
</dbReference>
<dbReference type="InterPro" id="IPR036962">
    <property type="entry name" value="Glyco_hydro_3_N_sf"/>
</dbReference>
<reference evidence="7 8" key="1">
    <citation type="submission" date="2018-04" db="EMBL/GenBank/DDBJ databases">
        <title>Pararhodobacter oceanense sp. nov., isolated from marine intertidal sediment.</title>
        <authorList>
            <person name="Wang X.-L."/>
            <person name="Du Z.-J."/>
        </authorList>
    </citation>
    <scope>NUCLEOTIDE SEQUENCE [LARGE SCALE GENOMIC DNA]</scope>
    <source>
        <strain evidence="7 8">AM505</strain>
    </source>
</reference>
<evidence type="ECO:0000313" key="8">
    <source>
        <dbReference type="Proteomes" id="UP000245911"/>
    </source>
</evidence>
<dbReference type="EC" id="3.2.1.52" evidence="3"/>
<evidence type="ECO:0000256" key="4">
    <source>
        <dbReference type="ARBA" id="ARBA00022801"/>
    </source>
</evidence>
<dbReference type="OrthoDB" id="9786661at2"/>
<dbReference type="GO" id="GO:0009254">
    <property type="term" value="P:peptidoglycan turnover"/>
    <property type="evidence" value="ECO:0007669"/>
    <property type="project" value="TreeGrafter"/>
</dbReference>
<organism evidence="7 8">
    <name type="scientific">Pararhodobacter oceanensis</name>
    <dbReference type="NCBI Taxonomy" id="2172121"/>
    <lineage>
        <taxon>Bacteria</taxon>
        <taxon>Pseudomonadati</taxon>
        <taxon>Pseudomonadota</taxon>
        <taxon>Alphaproteobacteria</taxon>
        <taxon>Rhodobacterales</taxon>
        <taxon>Paracoccaceae</taxon>
        <taxon>Pararhodobacter</taxon>
    </lineage>
</organism>
<keyword evidence="4" id="KW-0378">Hydrolase</keyword>
<dbReference type="InterPro" id="IPR017853">
    <property type="entry name" value="GH"/>
</dbReference>
<comment type="caution">
    <text evidence="7">The sequence shown here is derived from an EMBL/GenBank/DDBJ whole genome shotgun (WGS) entry which is preliminary data.</text>
</comment>